<sequence>MIVDGVTALGPVWTWILIGLVLMGAELAISGVFLVWLGTAAVVTGLEVAVVPMPWQAQIVLFAVLSVGLVVLAQKRMTGRPNSLNRGAQGLIGQEFHLDAAIANGLGRIRVNDTLWRVSGPDAPAGTRIRVTGIEGTVLTVTTA</sequence>
<feature type="transmembrane region" description="Helical" evidence="5">
    <location>
        <begin position="55"/>
        <end position="73"/>
    </location>
</feature>
<reference evidence="7" key="1">
    <citation type="submission" date="2019-12" db="EMBL/GenBank/DDBJ databases">
        <authorList>
            <person name="Cremers G."/>
        </authorList>
    </citation>
    <scope>NUCLEOTIDE SEQUENCE</scope>
    <source>
        <strain evidence="7">Mbul1</strain>
    </source>
</reference>
<dbReference type="InterPro" id="IPR002810">
    <property type="entry name" value="NfeD-like_C"/>
</dbReference>
<evidence type="ECO:0000259" key="6">
    <source>
        <dbReference type="Pfam" id="PF01957"/>
    </source>
</evidence>
<dbReference type="PANTHER" id="PTHR33507">
    <property type="entry name" value="INNER MEMBRANE PROTEIN YBBJ"/>
    <property type="match status" value="1"/>
</dbReference>
<evidence type="ECO:0000313" key="7">
    <source>
        <dbReference type="EMBL" id="CAA2101216.1"/>
    </source>
</evidence>
<evidence type="ECO:0000256" key="4">
    <source>
        <dbReference type="ARBA" id="ARBA00023136"/>
    </source>
</evidence>
<dbReference type="InterPro" id="IPR012340">
    <property type="entry name" value="NA-bd_OB-fold"/>
</dbReference>
<name>A0A679IY04_9HYPH</name>
<dbReference type="Gene3D" id="2.40.50.140">
    <property type="entry name" value="Nucleic acid-binding proteins"/>
    <property type="match status" value="1"/>
</dbReference>
<gene>
    <name evidence="7" type="primary">ybbJ</name>
    <name evidence="7" type="ORF">MBUL_01064</name>
</gene>
<evidence type="ECO:0000256" key="3">
    <source>
        <dbReference type="ARBA" id="ARBA00022989"/>
    </source>
</evidence>
<evidence type="ECO:0000256" key="2">
    <source>
        <dbReference type="ARBA" id="ARBA00022692"/>
    </source>
</evidence>
<protein>
    <submittedName>
        <fullName evidence="7">Inner membrane protein YbbJ</fullName>
    </submittedName>
</protein>
<dbReference type="InterPro" id="IPR052165">
    <property type="entry name" value="Membrane_assoc_protease"/>
</dbReference>
<keyword evidence="4 5" id="KW-0472">Membrane</keyword>
<dbReference type="AlphaFoldDB" id="A0A679IY04"/>
<dbReference type="EMBL" id="LR743504">
    <property type="protein sequence ID" value="CAA2101216.1"/>
    <property type="molecule type" value="Genomic_DNA"/>
</dbReference>
<feature type="domain" description="NfeD-like C-terminal" evidence="6">
    <location>
        <begin position="89"/>
        <end position="141"/>
    </location>
</feature>
<evidence type="ECO:0000256" key="5">
    <source>
        <dbReference type="SAM" id="Phobius"/>
    </source>
</evidence>
<keyword evidence="3 5" id="KW-1133">Transmembrane helix</keyword>
<evidence type="ECO:0000256" key="1">
    <source>
        <dbReference type="ARBA" id="ARBA00004141"/>
    </source>
</evidence>
<proteinExistence type="predicted"/>
<organism evidence="7">
    <name type="scientific">Methylobacterium bullatum</name>
    <dbReference type="NCBI Taxonomy" id="570505"/>
    <lineage>
        <taxon>Bacteria</taxon>
        <taxon>Pseudomonadati</taxon>
        <taxon>Pseudomonadota</taxon>
        <taxon>Alphaproteobacteria</taxon>
        <taxon>Hyphomicrobiales</taxon>
        <taxon>Methylobacteriaceae</taxon>
        <taxon>Methylobacterium</taxon>
    </lineage>
</organism>
<dbReference type="Pfam" id="PF01957">
    <property type="entry name" value="NfeD"/>
    <property type="match status" value="1"/>
</dbReference>
<comment type="subcellular location">
    <subcellularLocation>
        <location evidence="1">Membrane</location>
        <topology evidence="1">Multi-pass membrane protein</topology>
    </subcellularLocation>
</comment>
<accession>A0A679IY04</accession>
<keyword evidence="2 5" id="KW-0812">Transmembrane</keyword>
<dbReference type="GO" id="GO:0005886">
    <property type="term" value="C:plasma membrane"/>
    <property type="evidence" value="ECO:0007669"/>
    <property type="project" value="TreeGrafter"/>
</dbReference>
<feature type="transmembrane region" description="Helical" evidence="5">
    <location>
        <begin position="12"/>
        <end position="35"/>
    </location>
</feature>
<dbReference type="PANTHER" id="PTHR33507:SF3">
    <property type="entry name" value="INNER MEMBRANE PROTEIN YBBJ"/>
    <property type="match status" value="1"/>
</dbReference>